<dbReference type="AlphaFoldDB" id="A0A4Q9DE05"/>
<proteinExistence type="predicted"/>
<sequence length="282" mass="30796">MIWDRLGVLTDEVSSNILEALDWVQRNGLRHVELRTVDGANIMNAPEDTLVRILKEVERRGLYVSAIASPVFKCALDASRPVAGGDTFGQQELDVDAHFEMLAKAIRIARCLGTNRIRIFSFWREQDPANVVPEIAELLKTAAKIAEREKMLLLLENEPSCNGGFASEVGRIVRLVDSVALKALWDPGNEAYGGKSAYPEGYAEVKDVVSHVHLKDAYVDAGGTPRCVPLGSGAVDYPGHIMALEDSGYKGLYTIETHYIPAGGTAMEGTEMTLAGLRRLLS</sequence>
<name>A0A4Q9DE05_9BACL</name>
<accession>A0A4Q9DE05</accession>
<feature type="domain" description="Xylose isomerase-like TIM barrel" evidence="1">
    <location>
        <begin position="21"/>
        <end position="267"/>
    </location>
</feature>
<protein>
    <submittedName>
        <fullName evidence="2">Sugar phosphate isomerase/epimerase</fullName>
    </submittedName>
</protein>
<dbReference type="RefSeq" id="WP_131018312.1">
    <property type="nucleotide sequence ID" value="NZ_SIRE01000037.1"/>
</dbReference>
<gene>
    <name evidence="2" type="ORF">EYB31_35380</name>
</gene>
<comment type="caution">
    <text evidence="2">The sequence shown here is derived from an EMBL/GenBank/DDBJ whole genome shotgun (WGS) entry which is preliminary data.</text>
</comment>
<dbReference type="Proteomes" id="UP000293142">
    <property type="component" value="Unassembled WGS sequence"/>
</dbReference>
<dbReference type="Pfam" id="PF01261">
    <property type="entry name" value="AP_endonuc_2"/>
    <property type="match status" value="1"/>
</dbReference>
<evidence type="ECO:0000313" key="2">
    <source>
        <dbReference type="EMBL" id="TBL69666.1"/>
    </source>
</evidence>
<dbReference type="InterPro" id="IPR050312">
    <property type="entry name" value="IolE/XylAMocC-like"/>
</dbReference>
<evidence type="ECO:0000313" key="3">
    <source>
        <dbReference type="Proteomes" id="UP000293142"/>
    </source>
</evidence>
<dbReference type="EMBL" id="SIRE01000037">
    <property type="protein sequence ID" value="TBL69666.1"/>
    <property type="molecule type" value="Genomic_DNA"/>
</dbReference>
<reference evidence="2 3" key="1">
    <citation type="submission" date="2019-02" db="EMBL/GenBank/DDBJ databases">
        <title>Paenibacillus sp. nov., isolated from surface-sterilized tissue of Thalictrum simplex L.</title>
        <authorList>
            <person name="Tuo L."/>
        </authorList>
    </citation>
    <scope>NUCLEOTIDE SEQUENCE [LARGE SCALE GENOMIC DNA]</scope>
    <source>
        <strain evidence="2 3">N2SHLJ1</strain>
    </source>
</reference>
<dbReference type="PANTHER" id="PTHR12110:SF41">
    <property type="entry name" value="INOSOSE DEHYDRATASE"/>
    <property type="match status" value="1"/>
</dbReference>
<evidence type="ECO:0000259" key="1">
    <source>
        <dbReference type="Pfam" id="PF01261"/>
    </source>
</evidence>
<dbReference type="InterPro" id="IPR013022">
    <property type="entry name" value="Xyl_isomerase-like_TIM-brl"/>
</dbReference>
<keyword evidence="3" id="KW-1185">Reference proteome</keyword>
<dbReference type="GO" id="GO:0016853">
    <property type="term" value="F:isomerase activity"/>
    <property type="evidence" value="ECO:0007669"/>
    <property type="project" value="UniProtKB-KW"/>
</dbReference>
<organism evidence="2 3">
    <name type="scientific">Paenibacillus thalictri</name>
    <dbReference type="NCBI Taxonomy" id="2527873"/>
    <lineage>
        <taxon>Bacteria</taxon>
        <taxon>Bacillati</taxon>
        <taxon>Bacillota</taxon>
        <taxon>Bacilli</taxon>
        <taxon>Bacillales</taxon>
        <taxon>Paenibacillaceae</taxon>
        <taxon>Paenibacillus</taxon>
    </lineage>
</organism>
<dbReference type="OrthoDB" id="9815124at2"/>
<dbReference type="InterPro" id="IPR036237">
    <property type="entry name" value="Xyl_isomerase-like_sf"/>
</dbReference>
<dbReference type="PANTHER" id="PTHR12110">
    <property type="entry name" value="HYDROXYPYRUVATE ISOMERASE"/>
    <property type="match status" value="1"/>
</dbReference>
<dbReference type="SUPFAM" id="SSF51658">
    <property type="entry name" value="Xylose isomerase-like"/>
    <property type="match status" value="1"/>
</dbReference>
<keyword evidence="2" id="KW-0413">Isomerase</keyword>
<dbReference type="Gene3D" id="3.20.20.150">
    <property type="entry name" value="Divalent-metal-dependent TIM barrel enzymes"/>
    <property type="match status" value="1"/>
</dbReference>